<dbReference type="RefSeq" id="XP_013276862.1">
    <property type="nucleotide sequence ID" value="XM_013421408.1"/>
</dbReference>
<feature type="compositionally biased region" description="Acidic residues" evidence="1">
    <location>
        <begin position="168"/>
        <end position="202"/>
    </location>
</feature>
<dbReference type="GO" id="GO:0005680">
    <property type="term" value="C:anaphase-promoting complex"/>
    <property type="evidence" value="ECO:0007669"/>
    <property type="project" value="InterPro"/>
</dbReference>
<feature type="compositionally biased region" description="Low complexity" evidence="1">
    <location>
        <begin position="477"/>
        <end position="487"/>
    </location>
</feature>
<feature type="region of interest" description="Disordered" evidence="1">
    <location>
        <begin position="1"/>
        <end position="53"/>
    </location>
</feature>
<evidence type="ECO:0000313" key="3">
    <source>
        <dbReference type="Proteomes" id="UP000053617"/>
    </source>
</evidence>
<feature type="compositionally biased region" description="Basic residues" evidence="1">
    <location>
        <begin position="556"/>
        <end position="573"/>
    </location>
</feature>
<feature type="region of interest" description="Disordered" evidence="1">
    <location>
        <begin position="114"/>
        <end position="226"/>
    </location>
</feature>
<dbReference type="STRING" id="1442369.A0A0D2J1Z8"/>
<keyword evidence="3" id="KW-1185">Reference proteome</keyword>
<feature type="compositionally biased region" description="Polar residues" evidence="1">
    <location>
        <begin position="423"/>
        <end position="432"/>
    </location>
</feature>
<dbReference type="EMBL" id="KN847475">
    <property type="protein sequence ID" value="KIX09726.1"/>
    <property type="molecule type" value="Genomic_DNA"/>
</dbReference>
<dbReference type="Pfam" id="PF05841">
    <property type="entry name" value="Apc15p"/>
    <property type="match status" value="1"/>
</dbReference>
<feature type="compositionally biased region" description="Low complexity" evidence="1">
    <location>
        <begin position="497"/>
        <end position="522"/>
    </location>
</feature>
<dbReference type="InterPro" id="IPR008402">
    <property type="entry name" value="APC_su15/mnd2"/>
</dbReference>
<feature type="region of interest" description="Disordered" evidence="1">
    <location>
        <begin position="233"/>
        <end position="252"/>
    </location>
</feature>
<proteinExistence type="predicted"/>
<dbReference type="HOGENOM" id="CLU_472537_0_0_1"/>
<name>A0A0D2J1Z8_9EURO</name>
<feature type="compositionally biased region" description="Basic and acidic residues" evidence="1">
    <location>
        <begin position="457"/>
        <end position="466"/>
    </location>
</feature>
<evidence type="ECO:0000313" key="2">
    <source>
        <dbReference type="EMBL" id="KIX09726.1"/>
    </source>
</evidence>
<feature type="region of interest" description="Disordered" evidence="1">
    <location>
        <begin position="271"/>
        <end position="573"/>
    </location>
</feature>
<accession>A0A0D2J1Z8</accession>
<evidence type="ECO:0000256" key="1">
    <source>
        <dbReference type="SAM" id="MobiDB-lite"/>
    </source>
</evidence>
<sequence>MLLTTTLPLLPPPSASLLPPLTHSSSEVSTTTQSSGPHQHRRPKPHSSAVSRNSTLVALASDERTIAQRKLAIATYGYGWLKPAGCAKTMLGKREEEIEREEVERQLREVELQERMAQDQEMQDRLANLAETGEPDGDRDLDEDIPDADGREEVDDLDEGDSDRYSDGEEEDGMEGDLDDEIPDADEGDEDEIMSPDADDIDANWVYDTRREPDTDEEEGDVPSPAQIARLGRTADASAAGVRAPVPGSEYDYHEREAEDLVNAMLEEDEIFDDGASEHDLDDDVPEPESEQAWEHTDTELEESEMDISILPGQGQIHQPNLGVPRRRSGRMTGGSGRRSSGPWITGPSPRTQGRADRERIQYSRPTPDPDHAATRARMPSGNRPLPTPRLRQYIQTPSMLDSPLDAVNDTDAASDDNADPFASSQPRANTRTSHRRDISTGSASNTGQAPSGSVNDPRDVVEHSTRATTARPWLDGAATAGGSSAGRTLFGRAARRANPAPATHSASTSTTGTANGPTNGAEASSSGGLFTPSPAVGAGAGGGSSAINWETPVNHRMRSRSGRLLGGRRRGE</sequence>
<gene>
    <name evidence="2" type="ORF">Z518_00807</name>
</gene>
<dbReference type="Proteomes" id="UP000053617">
    <property type="component" value="Unassembled WGS sequence"/>
</dbReference>
<dbReference type="AlphaFoldDB" id="A0A0D2J1Z8"/>
<feature type="compositionally biased region" description="Acidic residues" evidence="1">
    <location>
        <begin position="133"/>
        <end position="161"/>
    </location>
</feature>
<dbReference type="OrthoDB" id="5320532at2759"/>
<dbReference type="GO" id="GO:0031145">
    <property type="term" value="P:anaphase-promoting complex-dependent catabolic process"/>
    <property type="evidence" value="ECO:0007669"/>
    <property type="project" value="InterPro"/>
</dbReference>
<feature type="compositionally biased region" description="Polar residues" evidence="1">
    <location>
        <begin position="440"/>
        <end position="455"/>
    </location>
</feature>
<evidence type="ECO:0008006" key="4">
    <source>
        <dbReference type="Google" id="ProtNLM"/>
    </source>
</evidence>
<dbReference type="VEuPathDB" id="FungiDB:Z518_00807"/>
<reference evidence="2 3" key="1">
    <citation type="submission" date="2015-01" db="EMBL/GenBank/DDBJ databases">
        <title>The Genome Sequence of Rhinocladiella mackenzie CBS 650.93.</title>
        <authorList>
            <consortium name="The Broad Institute Genomics Platform"/>
            <person name="Cuomo C."/>
            <person name="de Hoog S."/>
            <person name="Gorbushina A."/>
            <person name="Stielow B."/>
            <person name="Teixiera M."/>
            <person name="Abouelleil A."/>
            <person name="Chapman S.B."/>
            <person name="Priest M."/>
            <person name="Young S.K."/>
            <person name="Wortman J."/>
            <person name="Nusbaum C."/>
            <person name="Birren B."/>
        </authorList>
    </citation>
    <scope>NUCLEOTIDE SEQUENCE [LARGE SCALE GENOMIC DNA]</scope>
    <source>
        <strain evidence="2 3">CBS 650.93</strain>
    </source>
</reference>
<feature type="compositionally biased region" description="Basic and acidic residues" evidence="1">
    <location>
        <begin position="354"/>
        <end position="374"/>
    </location>
</feature>
<feature type="compositionally biased region" description="Basic and acidic residues" evidence="1">
    <location>
        <begin position="114"/>
        <end position="124"/>
    </location>
</feature>
<feature type="compositionally biased region" description="Acidic residues" evidence="1">
    <location>
        <begin position="271"/>
        <end position="292"/>
    </location>
</feature>
<dbReference type="GeneID" id="25288878"/>
<protein>
    <recommendedName>
        <fullName evidence="4">Apc15p protein</fullName>
    </recommendedName>
</protein>
<feature type="compositionally biased region" description="Low complexity" evidence="1">
    <location>
        <begin position="15"/>
        <end position="35"/>
    </location>
</feature>
<organism evidence="2 3">
    <name type="scientific">Rhinocladiella mackenziei CBS 650.93</name>
    <dbReference type="NCBI Taxonomy" id="1442369"/>
    <lineage>
        <taxon>Eukaryota</taxon>
        <taxon>Fungi</taxon>
        <taxon>Dikarya</taxon>
        <taxon>Ascomycota</taxon>
        <taxon>Pezizomycotina</taxon>
        <taxon>Eurotiomycetes</taxon>
        <taxon>Chaetothyriomycetidae</taxon>
        <taxon>Chaetothyriales</taxon>
        <taxon>Herpotrichiellaceae</taxon>
        <taxon>Rhinocladiella</taxon>
    </lineage>
</organism>